<evidence type="ECO:0000313" key="1">
    <source>
        <dbReference type="EMBL" id="ORX42974.1"/>
    </source>
</evidence>
<gene>
    <name evidence="1" type="ORF">BCR36DRAFT_148376</name>
</gene>
<keyword evidence="2" id="KW-1185">Reference proteome</keyword>
<proteinExistence type="predicted"/>
<reference evidence="1 2" key="2">
    <citation type="submission" date="2016-08" db="EMBL/GenBank/DDBJ databases">
        <title>Pervasive Adenine N6-methylation of Active Genes in Fungi.</title>
        <authorList>
            <consortium name="DOE Joint Genome Institute"/>
            <person name="Mondo S.J."/>
            <person name="Dannebaum R.O."/>
            <person name="Kuo R.C."/>
            <person name="Labutti K."/>
            <person name="Haridas S."/>
            <person name="Kuo A."/>
            <person name="Salamov A."/>
            <person name="Ahrendt S.R."/>
            <person name="Lipzen A."/>
            <person name="Sullivan W."/>
            <person name="Andreopoulos W.B."/>
            <person name="Clum A."/>
            <person name="Lindquist E."/>
            <person name="Daum C."/>
            <person name="Ramamoorthy G.K."/>
            <person name="Gryganskyi A."/>
            <person name="Culley D."/>
            <person name="Magnuson J.K."/>
            <person name="James T.Y."/>
            <person name="O'Malley M.A."/>
            <person name="Stajich J.E."/>
            <person name="Spatafora J.W."/>
            <person name="Visel A."/>
            <person name="Grigoriev I.V."/>
        </authorList>
    </citation>
    <scope>NUCLEOTIDE SEQUENCE [LARGE SCALE GENOMIC DNA]</scope>
    <source>
        <strain evidence="2">finn</strain>
    </source>
</reference>
<sequence>MVNAFFFFFERRHTLILHHHHHHHHHHYKIIKTFNTLKQHLINQIIIIIKKNEFYLIFLKKINLKCYIKSINIYFFFLFMSLFQKSLFL</sequence>
<dbReference type="AlphaFoldDB" id="A0A1Y1UZU1"/>
<accession>A0A1Y1UZU1</accession>
<name>A0A1Y1UZU1_9FUNG</name>
<protein>
    <submittedName>
        <fullName evidence="1">Uncharacterized protein</fullName>
    </submittedName>
</protein>
<evidence type="ECO:0000313" key="2">
    <source>
        <dbReference type="Proteomes" id="UP000193719"/>
    </source>
</evidence>
<dbReference type="EMBL" id="MCFH01000057">
    <property type="protein sequence ID" value="ORX42974.1"/>
    <property type="molecule type" value="Genomic_DNA"/>
</dbReference>
<reference evidence="1 2" key="1">
    <citation type="submission" date="2016-08" db="EMBL/GenBank/DDBJ databases">
        <title>Genomes of anaerobic fungi encode conserved fungal cellulosomes for biomass hydrolysis.</title>
        <authorList>
            <consortium name="DOE Joint Genome Institute"/>
            <person name="Haitjema C.H."/>
            <person name="Gilmore S.P."/>
            <person name="Henske J.K."/>
            <person name="Solomon K.V."/>
            <person name="De Groot R."/>
            <person name="Kuo A."/>
            <person name="Mondo S.J."/>
            <person name="Salamov A.A."/>
            <person name="Labutti K."/>
            <person name="Zhao Z."/>
            <person name="Chiniquy J."/>
            <person name="Barry K."/>
            <person name="Brewer H.M."/>
            <person name="Purvine S.O."/>
            <person name="Wright A.T."/>
            <person name="Boxma B."/>
            <person name="Van Alen T."/>
            <person name="Hackstein J.H."/>
            <person name="Baker S.E."/>
            <person name="Grigoriev I.V."/>
            <person name="O'Malley M.A."/>
        </authorList>
    </citation>
    <scope>NUCLEOTIDE SEQUENCE [LARGE SCALE GENOMIC DNA]</scope>
    <source>
        <strain evidence="2">finn</strain>
    </source>
</reference>
<comment type="caution">
    <text evidence="1">The sequence shown here is derived from an EMBL/GenBank/DDBJ whole genome shotgun (WGS) entry which is preliminary data.</text>
</comment>
<dbReference type="Proteomes" id="UP000193719">
    <property type="component" value="Unassembled WGS sequence"/>
</dbReference>
<organism evidence="1 2">
    <name type="scientific">Piromyces finnis</name>
    <dbReference type="NCBI Taxonomy" id="1754191"/>
    <lineage>
        <taxon>Eukaryota</taxon>
        <taxon>Fungi</taxon>
        <taxon>Fungi incertae sedis</taxon>
        <taxon>Chytridiomycota</taxon>
        <taxon>Chytridiomycota incertae sedis</taxon>
        <taxon>Neocallimastigomycetes</taxon>
        <taxon>Neocallimastigales</taxon>
        <taxon>Neocallimastigaceae</taxon>
        <taxon>Piromyces</taxon>
    </lineage>
</organism>